<dbReference type="InterPro" id="IPR044730">
    <property type="entry name" value="RNase_H-like_dom_plant"/>
</dbReference>
<dbReference type="CDD" id="cd06222">
    <property type="entry name" value="RNase_H_like"/>
    <property type="match status" value="1"/>
</dbReference>
<dbReference type="SUPFAM" id="SSF53098">
    <property type="entry name" value="Ribonuclease H-like"/>
    <property type="match status" value="1"/>
</dbReference>
<reference evidence="3" key="1">
    <citation type="journal article" date="2017" name="Front. Plant Sci.">
        <title>Climate Clever Clovers: New Paradigm to Reduce the Environmental Footprint of Ruminants by Breeding Low Methanogenic Forages Utilizing Haplotype Variation.</title>
        <authorList>
            <person name="Kaur P."/>
            <person name="Appels R."/>
            <person name="Bayer P.E."/>
            <person name="Keeble-Gagnere G."/>
            <person name="Wang J."/>
            <person name="Hirakawa H."/>
            <person name="Shirasawa K."/>
            <person name="Vercoe P."/>
            <person name="Stefanova K."/>
            <person name="Durmic Z."/>
            <person name="Nichols P."/>
            <person name="Revell C."/>
            <person name="Isobe S.N."/>
            <person name="Edwards D."/>
            <person name="Erskine W."/>
        </authorList>
    </citation>
    <scope>NUCLEOTIDE SEQUENCE [LARGE SCALE GENOMIC DNA]</scope>
    <source>
        <strain evidence="3">cv. Daliak</strain>
    </source>
</reference>
<dbReference type="PANTHER" id="PTHR47723:SF19">
    <property type="entry name" value="POLYNUCLEOTIDYL TRANSFERASE, RIBONUCLEASE H-LIKE SUPERFAMILY PROTEIN"/>
    <property type="match status" value="1"/>
</dbReference>
<name>A0A2Z6NK08_TRISU</name>
<dbReference type="GO" id="GO:0003676">
    <property type="term" value="F:nucleic acid binding"/>
    <property type="evidence" value="ECO:0007669"/>
    <property type="project" value="InterPro"/>
</dbReference>
<dbReference type="InterPro" id="IPR036397">
    <property type="entry name" value="RNaseH_sf"/>
</dbReference>
<accession>A0A2Z6NK08</accession>
<dbReference type="Pfam" id="PF13456">
    <property type="entry name" value="RVT_3"/>
    <property type="match status" value="1"/>
</dbReference>
<dbReference type="OrthoDB" id="1425329at2759"/>
<dbReference type="InterPro" id="IPR012337">
    <property type="entry name" value="RNaseH-like_sf"/>
</dbReference>
<evidence type="ECO:0000313" key="3">
    <source>
        <dbReference type="Proteomes" id="UP000242715"/>
    </source>
</evidence>
<gene>
    <name evidence="2" type="ORF">TSUD_255290</name>
</gene>
<dbReference type="Proteomes" id="UP000242715">
    <property type="component" value="Unassembled WGS sequence"/>
</dbReference>
<dbReference type="AlphaFoldDB" id="A0A2Z6NK08"/>
<organism evidence="2 3">
    <name type="scientific">Trifolium subterraneum</name>
    <name type="common">Subterranean clover</name>
    <dbReference type="NCBI Taxonomy" id="3900"/>
    <lineage>
        <taxon>Eukaryota</taxon>
        <taxon>Viridiplantae</taxon>
        <taxon>Streptophyta</taxon>
        <taxon>Embryophyta</taxon>
        <taxon>Tracheophyta</taxon>
        <taxon>Spermatophyta</taxon>
        <taxon>Magnoliopsida</taxon>
        <taxon>eudicotyledons</taxon>
        <taxon>Gunneridae</taxon>
        <taxon>Pentapetalae</taxon>
        <taxon>rosids</taxon>
        <taxon>fabids</taxon>
        <taxon>Fabales</taxon>
        <taxon>Fabaceae</taxon>
        <taxon>Papilionoideae</taxon>
        <taxon>50 kb inversion clade</taxon>
        <taxon>NPAAA clade</taxon>
        <taxon>Hologalegina</taxon>
        <taxon>IRL clade</taxon>
        <taxon>Trifolieae</taxon>
        <taxon>Trifolium</taxon>
    </lineage>
</organism>
<dbReference type="Gene3D" id="3.30.420.10">
    <property type="entry name" value="Ribonuclease H-like superfamily/Ribonuclease H"/>
    <property type="match status" value="1"/>
</dbReference>
<evidence type="ECO:0000313" key="2">
    <source>
        <dbReference type="EMBL" id="GAU36275.1"/>
    </source>
</evidence>
<dbReference type="InterPro" id="IPR053151">
    <property type="entry name" value="RNase_H-like"/>
</dbReference>
<protein>
    <recommendedName>
        <fullName evidence="1">RNase H type-1 domain-containing protein</fullName>
    </recommendedName>
</protein>
<feature type="domain" description="RNase H type-1" evidence="1">
    <location>
        <begin position="104"/>
        <end position="223"/>
    </location>
</feature>
<evidence type="ECO:0000259" key="1">
    <source>
        <dbReference type="Pfam" id="PF13456"/>
    </source>
</evidence>
<dbReference type="InterPro" id="IPR002156">
    <property type="entry name" value="RNaseH_domain"/>
</dbReference>
<dbReference type="PANTHER" id="PTHR47723">
    <property type="entry name" value="OS05G0353850 PROTEIN"/>
    <property type="match status" value="1"/>
</dbReference>
<sequence>MHVRPLFALVPSSVQGVDRLTWCKQLGKKHGNIIFVTLWMVWCVRNNFIFNNHQESTHTSVAKSHSLVNASAKAFSLPSVVSPLAGHQRSVRWFRPADEFVCLNVDGSLLGSNNTAGYDGLLRNRDGEFIWGFYGVAAIQNILYAEIMAIWYGLKLCWERGFRKVFCCSDYLLSVDVTKEGVTTHHRFANEILCIRKLLANDWEVILTHTLREGNACADVLGKLGVNSDSSMVNIYAPSQDLVIPLHDDASGIEFIRE</sequence>
<proteinExistence type="predicted"/>
<keyword evidence="3" id="KW-1185">Reference proteome</keyword>
<dbReference type="EMBL" id="DF973624">
    <property type="protein sequence ID" value="GAU36275.1"/>
    <property type="molecule type" value="Genomic_DNA"/>
</dbReference>
<dbReference type="GO" id="GO:0004523">
    <property type="term" value="F:RNA-DNA hybrid ribonuclease activity"/>
    <property type="evidence" value="ECO:0007669"/>
    <property type="project" value="InterPro"/>
</dbReference>